<proteinExistence type="predicted"/>
<dbReference type="Proteomes" id="UP000703269">
    <property type="component" value="Unassembled WGS sequence"/>
</dbReference>
<accession>A0A9P3GP65</accession>
<evidence type="ECO:0000256" key="1">
    <source>
        <dbReference type="SAM" id="MobiDB-lite"/>
    </source>
</evidence>
<feature type="region of interest" description="Disordered" evidence="1">
    <location>
        <begin position="131"/>
        <end position="150"/>
    </location>
</feature>
<organism evidence="2 3">
    <name type="scientific">Phanerochaete sordida</name>
    <dbReference type="NCBI Taxonomy" id="48140"/>
    <lineage>
        <taxon>Eukaryota</taxon>
        <taxon>Fungi</taxon>
        <taxon>Dikarya</taxon>
        <taxon>Basidiomycota</taxon>
        <taxon>Agaricomycotina</taxon>
        <taxon>Agaricomycetes</taxon>
        <taxon>Polyporales</taxon>
        <taxon>Phanerochaetaceae</taxon>
        <taxon>Phanerochaete</taxon>
    </lineage>
</organism>
<feature type="region of interest" description="Disordered" evidence="1">
    <location>
        <begin position="29"/>
        <end position="57"/>
    </location>
</feature>
<protein>
    <submittedName>
        <fullName evidence="2">Uncharacterized protein</fullName>
    </submittedName>
</protein>
<reference evidence="2 3" key="1">
    <citation type="submission" date="2021-08" db="EMBL/GenBank/DDBJ databases">
        <title>Draft Genome Sequence of Phanerochaete sordida strain YK-624.</title>
        <authorList>
            <person name="Mori T."/>
            <person name="Dohra H."/>
            <person name="Suzuki T."/>
            <person name="Kawagishi H."/>
            <person name="Hirai H."/>
        </authorList>
    </citation>
    <scope>NUCLEOTIDE SEQUENCE [LARGE SCALE GENOMIC DNA]</scope>
    <source>
        <strain evidence="2 3">YK-624</strain>
    </source>
</reference>
<name>A0A9P3GP65_9APHY</name>
<dbReference type="AlphaFoldDB" id="A0A9P3GP65"/>
<keyword evidence="3" id="KW-1185">Reference proteome</keyword>
<gene>
    <name evidence="2" type="ORF">PsYK624_153710</name>
</gene>
<evidence type="ECO:0000313" key="2">
    <source>
        <dbReference type="EMBL" id="GJE99125.1"/>
    </source>
</evidence>
<sequence>MRTETHSSPLPVYMSQSSSSLALYSIQNGHTSTSLTHSRKRKGRSPPFQASQAPAVPRLPVEAAGRRLWLSVPHPRPWTVLCAQTQPASLRPNHAQRQPPRRTPTRECMLEHGVLAQPMRCATSTPDAIGTVSARKPVPSRRRSERESISCADTPDVLDALDVPTTYSASLLDEEALCQLATRDRRFLG</sequence>
<dbReference type="EMBL" id="BPQB01000101">
    <property type="protein sequence ID" value="GJE99125.1"/>
    <property type="molecule type" value="Genomic_DNA"/>
</dbReference>
<comment type="caution">
    <text evidence="2">The sequence shown here is derived from an EMBL/GenBank/DDBJ whole genome shotgun (WGS) entry which is preliminary data.</text>
</comment>
<evidence type="ECO:0000313" key="3">
    <source>
        <dbReference type="Proteomes" id="UP000703269"/>
    </source>
</evidence>